<keyword evidence="8 9" id="KW-0407">Ion channel</keyword>
<reference evidence="12" key="1">
    <citation type="submission" date="2016-11" db="UniProtKB">
        <authorList>
            <consortium name="WormBaseParasite"/>
        </authorList>
    </citation>
    <scope>IDENTIFICATION</scope>
</reference>
<accession>A0A1I8HQL7</accession>
<evidence type="ECO:0000256" key="5">
    <source>
        <dbReference type="ARBA" id="ARBA00022989"/>
    </source>
</evidence>
<dbReference type="Pfam" id="PF00876">
    <property type="entry name" value="Innexin"/>
    <property type="match status" value="1"/>
</dbReference>
<name>A0A1I8HQL7_9PLAT</name>
<evidence type="ECO:0000256" key="3">
    <source>
        <dbReference type="ARBA" id="ARBA00022475"/>
    </source>
</evidence>
<keyword evidence="5 9" id="KW-1133">Transmembrane helix</keyword>
<evidence type="ECO:0000256" key="10">
    <source>
        <dbReference type="SAM" id="MobiDB-lite"/>
    </source>
</evidence>
<keyword evidence="7 9" id="KW-0472">Membrane</keyword>
<dbReference type="PANTHER" id="PTHR11893:SF36">
    <property type="entry name" value="INNEXIN-5"/>
    <property type="match status" value="1"/>
</dbReference>
<dbReference type="GO" id="GO:0034220">
    <property type="term" value="P:monoatomic ion transmembrane transport"/>
    <property type="evidence" value="ECO:0007669"/>
    <property type="project" value="UniProtKB-KW"/>
</dbReference>
<evidence type="ECO:0000256" key="9">
    <source>
        <dbReference type="RuleBase" id="RU010713"/>
    </source>
</evidence>
<evidence type="ECO:0000256" key="8">
    <source>
        <dbReference type="ARBA" id="ARBA00023303"/>
    </source>
</evidence>
<dbReference type="Proteomes" id="UP000095280">
    <property type="component" value="Unplaced"/>
</dbReference>
<protein>
    <recommendedName>
        <fullName evidence="9">Innexin</fullName>
    </recommendedName>
</protein>
<dbReference type="GO" id="GO:0005921">
    <property type="term" value="C:gap junction"/>
    <property type="evidence" value="ECO:0007669"/>
    <property type="project" value="UniProtKB-UniRule"/>
</dbReference>
<evidence type="ECO:0000256" key="6">
    <source>
        <dbReference type="ARBA" id="ARBA00023065"/>
    </source>
</evidence>
<evidence type="ECO:0000256" key="4">
    <source>
        <dbReference type="ARBA" id="ARBA00022692"/>
    </source>
</evidence>
<feature type="region of interest" description="Disordered" evidence="10">
    <location>
        <begin position="463"/>
        <end position="513"/>
    </location>
</feature>
<evidence type="ECO:0000313" key="11">
    <source>
        <dbReference type="Proteomes" id="UP000095280"/>
    </source>
</evidence>
<dbReference type="PRINTS" id="PR01262">
    <property type="entry name" value="INNEXIN"/>
</dbReference>
<comment type="caution">
    <text evidence="9">Lacks conserved residue(s) required for the propagation of feature annotation.</text>
</comment>
<evidence type="ECO:0000313" key="12">
    <source>
        <dbReference type="WBParaSite" id="maker-uti_cns_0007368-snap-gene-0.3-mRNA-1"/>
    </source>
</evidence>
<proteinExistence type="inferred from homology"/>
<keyword evidence="3" id="KW-1003">Cell membrane</keyword>
<dbReference type="GO" id="GO:0005886">
    <property type="term" value="C:plasma membrane"/>
    <property type="evidence" value="ECO:0007669"/>
    <property type="project" value="UniProtKB-SubCell"/>
</dbReference>
<keyword evidence="2 9" id="KW-0813">Transport</keyword>
<feature type="transmembrane region" description="Helical" evidence="9">
    <location>
        <begin position="28"/>
        <end position="46"/>
    </location>
</feature>
<comment type="function">
    <text evidence="9">Structural component of the gap junctions.</text>
</comment>
<dbReference type="AlphaFoldDB" id="A0A1I8HQL7"/>
<dbReference type="InterPro" id="IPR000990">
    <property type="entry name" value="Innexin"/>
</dbReference>
<keyword evidence="11" id="KW-1185">Reference proteome</keyword>
<organism evidence="11 12">
    <name type="scientific">Macrostomum lignano</name>
    <dbReference type="NCBI Taxonomy" id="282301"/>
    <lineage>
        <taxon>Eukaryota</taxon>
        <taxon>Metazoa</taxon>
        <taxon>Spiralia</taxon>
        <taxon>Lophotrochozoa</taxon>
        <taxon>Platyhelminthes</taxon>
        <taxon>Rhabditophora</taxon>
        <taxon>Macrostomorpha</taxon>
        <taxon>Macrostomida</taxon>
        <taxon>Macrostomidae</taxon>
        <taxon>Macrostomum</taxon>
    </lineage>
</organism>
<evidence type="ECO:0000256" key="2">
    <source>
        <dbReference type="ARBA" id="ARBA00022448"/>
    </source>
</evidence>
<dbReference type="PANTHER" id="PTHR11893">
    <property type="entry name" value="INNEXIN"/>
    <property type="match status" value="1"/>
</dbReference>
<comment type="similarity">
    <text evidence="9">Belongs to the pannexin family.</text>
</comment>
<evidence type="ECO:0000256" key="1">
    <source>
        <dbReference type="ARBA" id="ARBA00004651"/>
    </source>
</evidence>
<sequence length="513" mass="59536">MNFDFFLKVNQFRVSFGQYASAEDFIDVINYMLTPMILIFFAGISASKQYLFTPIQCWSIFETGSSHRMEYIENLCWIENMYYWPLDANLPKDNHQQREDKKMCKAEHTLNAGQPERHQAGSAVAIGQQSVSRESCSKHWPDLRQRRGSCGEPPACLQMPAYQTGVGCPDYYQWVPFVLALQAVCFYLPRICWLFLSDRFGTSIMDIIRFSMSAATVDQDKRQRMVQYLAAHIEKLLYHVQPYRRGRWNQLKTRCAQIFPCFVLTKRTGFVLVGSYLLIKLLYVKNSVLQLVIMQEFLGMNGTMWGLQLLSNMISRRDWERTGIFPRVARCSVKVDYVGKNNEFVMQCVLPNNMLNEKMYLFLWFWTWSIMALTVFSFFSWAISSTMRSSRRTFIKKYLKIMTSIHIEEKALAKKFVNNFLRYDGIFILKMICYNAGDLITAEIVREVWHRFKSKKLELPEADLPLMPPERPPRVTKQRRHNNASASSDARASAAATVARADSAPGDDSASYV</sequence>
<evidence type="ECO:0000256" key="7">
    <source>
        <dbReference type="ARBA" id="ARBA00023136"/>
    </source>
</evidence>
<comment type="subcellular location">
    <subcellularLocation>
        <location evidence="1 9">Cell membrane</location>
        <topology evidence="1 9">Multi-pass membrane protein</topology>
    </subcellularLocation>
</comment>
<keyword evidence="6 9" id="KW-0406">Ion transport</keyword>
<dbReference type="WBParaSite" id="maker-uti_cns_0007368-snap-gene-0.3-mRNA-1">
    <property type="protein sequence ID" value="maker-uti_cns_0007368-snap-gene-0.3-mRNA-1"/>
    <property type="gene ID" value="maker-uti_cns_0007368-snap-gene-0.3"/>
</dbReference>
<feature type="compositionally biased region" description="Low complexity" evidence="10">
    <location>
        <begin position="484"/>
        <end position="504"/>
    </location>
</feature>
<feature type="transmembrane region" description="Helical" evidence="9">
    <location>
        <begin position="361"/>
        <end position="383"/>
    </location>
</feature>
<keyword evidence="4 9" id="KW-0812">Transmembrane</keyword>
<gene>
    <name evidence="9" type="primary">inx</name>
</gene>
<dbReference type="PROSITE" id="PS51013">
    <property type="entry name" value="PANNEXIN"/>
    <property type="match status" value="1"/>
</dbReference>